<dbReference type="EMBL" id="VJMI01021050">
    <property type="protein sequence ID" value="KAF0702665.1"/>
    <property type="molecule type" value="Genomic_DNA"/>
</dbReference>
<name>A0A6A4Z0Q3_APHAT</name>
<accession>A0A6A4Z0Q3</accession>
<proteinExistence type="predicted"/>
<feature type="signal peptide" evidence="1">
    <location>
        <begin position="1"/>
        <end position="22"/>
    </location>
</feature>
<comment type="caution">
    <text evidence="2">The sequence shown here is derived from an EMBL/GenBank/DDBJ whole genome shotgun (WGS) entry which is preliminary data.</text>
</comment>
<reference evidence="2 3" key="1">
    <citation type="submission" date="2019-06" db="EMBL/GenBank/DDBJ databases">
        <title>Genomics analysis of Aphanomyces spp. identifies a new class of oomycete effector associated with host adaptation.</title>
        <authorList>
            <person name="Gaulin E."/>
        </authorList>
    </citation>
    <scope>NUCLEOTIDE SEQUENCE [LARGE SCALE GENOMIC DNA]</scope>
    <source>
        <strain evidence="2 3">E</strain>
    </source>
</reference>
<dbReference type="AlphaFoldDB" id="A0A6A4Z0Q3"/>
<evidence type="ECO:0000313" key="3">
    <source>
        <dbReference type="Proteomes" id="UP000469452"/>
    </source>
</evidence>
<keyword evidence="1" id="KW-0732">Signal</keyword>
<dbReference type="Proteomes" id="UP000469452">
    <property type="component" value="Unassembled WGS sequence"/>
</dbReference>
<dbReference type="VEuPathDB" id="FungiDB:H257_19010"/>
<evidence type="ECO:0000313" key="2">
    <source>
        <dbReference type="EMBL" id="KAF0702665.1"/>
    </source>
</evidence>
<evidence type="ECO:0000256" key="1">
    <source>
        <dbReference type="SAM" id="SignalP"/>
    </source>
</evidence>
<protein>
    <submittedName>
        <fullName evidence="2">Uncharacterized protein</fullName>
    </submittedName>
</protein>
<organism evidence="2 3">
    <name type="scientific">Aphanomyces astaci</name>
    <name type="common">Crayfish plague agent</name>
    <dbReference type="NCBI Taxonomy" id="112090"/>
    <lineage>
        <taxon>Eukaryota</taxon>
        <taxon>Sar</taxon>
        <taxon>Stramenopiles</taxon>
        <taxon>Oomycota</taxon>
        <taxon>Saprolegniomycetes</taxon>
        <taxon>Saprolegniales</taxon>
        <taxon>Verrucalvaceae</taxon>
        <taxon>Aphanomyces</taxon>
    </lineage>
</organism>
<sequence length="130" mass="13446">MYGAELTPTIVTLSFISALVSGLRTQHSDVVGYGSLRVIYRGAEGGVPGCIVVVVPFRSVVPSVPSCVTALLLGNGSLHVMHACNKMAFRDVMGGVPGFIGRSCAVVDHDAGSMLSELRAAPSTPSCRSP</sequence>
<feature type="chain" id="PRO_5025499887" evidence="1">
    <location>
        <begin position="23"/>
        <end position="130"/>
    </location>
</feature>
<gene>
    <name evidence="2" type="ORF">AaE_015794</name>
</gene>